<protein>
    <submittedName>
        <fullName evidence="2">Uncharacterized protein</fullName>
    </submittedName>
</protein>
<organism evidence="2 3">
    <name type="scientific">Candidatus Uhrbacteria bacterium RIFOXYC2_FULL_47_19</name>
    <dbReference type="NCBI Taxonomy" id="1802424"/>
    <lineage>
        <taxon>Bacteria</taxon>
        <taxon>Candidatus Uhriibacteriota</taxon>
    </lineage>
</organism>
<dbReference type="EMBL" id="MGFG01000011">
    <property type="protein sequence ID" value="OGM01206.1"/>
    <property type="molecule type" value="Genomic_DNA"/>
</dbReference>
<name>A0A1F7WEF2_9BACT</name>
<proteinExistence type="predicted"/>
<dbReference type="AlphaFoldDB" id="A0A1F7WEF2"/>
<comment type="caution">
    <text evidence="2">The sequence shown here is derived from an EMBL/GenBank/DDBJ whole genome shotgun (WGS) entry which is preliminary data.</text>
</comment>
<evidence type="ECO:0000313" key="2">
    <source>
        <dbReference type="EMBL" id="OGM01206.1"/>
    </source>
</evidence>
<sequence length="169" mass="19356">MNKQNNLQTIDLKGRTEDRQLLGLIGEIPRVHVFRDQAALDLYLTKETPINALLNWLTQCRWSIFHELNDGQKRIIINQNEAGGLSCKKINDGLHGDTYLLRLHLIGLPPEDGRRIPMEEKFRLILTTPTGLSRTFHNRPSTTPTREKGRKSSGSVHDQLSQMKLRVVK</sequence>
<evidence type="ECO:0000256" key="1">
    <source>
        <dbReference type="SAM" id="MobiDB-lite"/>
    </source>
</evidence>
<reference evidence="2 3" key="1">
    <citation type="journal article" date="2016" name="Nat. Commun.">
        <title>Thousands of microbial genomes shed light on interconnected biogeochemical processes in an aquifer system.</title>
        <authorList>
            <person name="Anantharaman K."/>
            <person name="Brown C.T."/>
            <person name="Hug L.A."/>
            <person name="Sharon I."/>
            <person name="Castelle C.J."/>
            <person name="Probst A.J."/>
            <person name="Thomas B.C."/>
            <person name="Singh A."/>
            <person name="Wilkins M.J."/>
            <person name="Karaoz U."/>
            <person name="Brodie E.L."/>
            <person name="Williams K.H."/>
            <person name="Hubbard S.S."/>
            <person name="Banfield J.F."/>
        </authorList>
    </citation>
    <scope>NUCLEOTIDE SEQUENCE [LARGE SCALE GENOMIC DNA]</scope>
</reference>
<feature type="compositionally biased region" description="Polar residues" evidence="1">
    <location>
        <begin position="132"/>
        <end position="144"/>
    </location>
</feature>
<gene>
    <name evidence="2" type="ORF">A2480_02640</name>
</gene>
<accession>A0A1F7WEF2</accession>
<evidence type="ECO:0000313" key="3">
    <source>
        <dbReference type="Proteomes" id="UP000176988"/>
    </source>
</evidence>
<feature type="region of interest" description="Disordered" evidence="1">
    <location>
        <begin position="132"/>
        <end position="160"/>
    </location>
</feature>
<dbReference type="Proteomes" id="UP000176988">
    <property type="component" value="Unassembled WGS sequence"/>
</dbReference>